<dbReference type="CDD" id="cd02569">
    <property type="entry name" value="PseudoU_synth_ScPus3"/>
    <property type="match status" value="1"/>
</dbReference>
<gene>
    <name evidence="5" type="ORF">LAZ67_5000067</name>
</gene>
<organism evidence="5 6">
    <name type="scientific">Cordylochernes scorpioides</name>
    <dbReference type="NCBI Taxonomy" id="51811"/>
    <lineage>
        <taxon>Eukaryota</taxon>
        <taxon>Metazoa</taxon>
        <taxon>Ecdysozoa</taxon>
        <taxon>Arthropoda</taxon>
        <taxon>Chelicerata</taxon>
        <taxon>Arachnida</taxon>
        <taxon>Pseudoscorpiones</taxon>
        <taxon>Cheliferoidea</taxon>
        <taxon>Chernetidae</taxon>
        <taxon>Cordylochernes</taxon>
    </lineage>
</organism>
<name>A0ABY6KEK8_9ARAC</name>
<protein>
    <submittedName>
        <fullName evidence="5">PUS3</fullName>
    </submittedName>
</protein>
<dbReference type="Gene3D" id="3.30.70.580">
    <property type="entry name" value="Pseudouridine synthase I, catalytic domain, N-terminal subdomain"/>
    <property type="match status" value="1"/>
</dbReference>
<keyword evidence="3" id="KW-0413">Isomerase</keyword>
<dbReference type="Pfam" id="PF01416">
    <property type="entry name" value="PseudoU_synth_1"/>
    <property type="match status" value="1"/>
</dbReference>
<dbReference type="HAMAP" id="MF_00171">
    <property type="entry name" value="TruA"/>
    <property type="match status" value="1"/>
</dbReference>
<keyword evidence="6" id="KW-1185">Reference proteome</keyword>
<comment type="similarity">
    <text evidence="1">Belongs to the tRNA pseudouridine synthase TruA family.</text>
</comment>
<evidence type="ECO:0000256" key="1">
    <source>
        <dbReference type="ARBA" id="ARBA00009375"/>
    </source>
</evidence>
<keyword evidence="2" id="KW-0819">tRNA processing</keyword>
<dbReference type="SUPFAM" id="SSF55120">
    <property type="entry name" value="Pseudouridine synthase"/>
    <property type="match status" value="1"/>
</dbReference>
<reference evidence="5 6" key="1">
    <citation type="submission" date="2022-01" db="EMBL/GenBank/DDBJ databases">
        <title>A chromosomal length assembly of Cordylochernes scorpioides.</title>
        <authorList>
            <person name="Zeh D."/>
            <person name="Zeh J."/>
        </authorList>
    </citation>
    <scope>NUCLEOTIDE SEQUENCE [LARGE SCALE GENOMIC DNA]</scope>
    <source>
        <strain evidence="5">IN4F17</strain>
        <tissue evidence="5">Whole Body</tissue>
    </source>
</reference>
<evidence type="ECO:0000256" key="3">
    <source>
        <dbReference type="ARBA" id="ARBA00023235"/>
    </source>
</evidence>
<dbReference type="EMBL" id="CP092867">
    <property type="protein sequence ID" value="UYV67257.1"/>
    <property type="molecule type" value="Genomic_DNA"/>
</dbReference>
<dbReference type="InterPro" id="IPR020095">
    <property type="entry name" value="PsdUridine_synth_TruA_C"/>
</dbReference>
<evidence type="ECO:0000313" key="6">
    <source>
        <dbReference type="Proteomes" id="UP001235939"/>
    </source>
</evidence>
<dbReference type="Proteomes" id="UP001235939">
    <property type="component" value="Chromosome 05"/>
</dbReference>
<feature type="domain" description="Pseudouridine synthase I TruA alpha/beta" evidence="4">
    <location>
        <begin position="222"/>
        <end position="335"/>
    </location>
</feature>
<dbReference type="InterPro" id="IPR041707">
    <property type="entry name" value="Pus3-like"/>
</dbReference>
<evidence type="ECO:0000256" key="2">
    <source>
        <dbReference type="ARBA" id="ARBA00022694"/>
    </source>
</evidence>
<dbReference type="Gene3D" id="3.30.70.660">
    <property type="entry name" value="Pseudouridine synthase I, catalytic domain, C-terminal subdomain"/>
    <property type="match status" value="1"/>
</dbReference>
<dbReference type="InterPro" id="IPR020094">
    <property type="entry name" value="TruA/RsuA/RluB/E/F_N"/>
</dbReference>
<dbReference type="InterPro" id="IPR020097">
    <property type="entry name" value="PsdUridine_synth_TruA_a/b_dom"/>
</dbReference>
<accession>A0ABY6KEK8</accession>
<evidence type="ECO:0000259" key="4">
    <source>
        <dbReference type="Pfam" id="PF01416"/>
    </source>
</evidence>
<dbReference type="PANTHER" id="PTHR11142">
    <property type="entry name" value="PSEUDOURIDYLATE SYNTHASE"/>
    <property type="match status" value="1"/>
</dbReference>
<evidence type="ECO:0000313" key="5">
    <source>
        <dbReference type="EMBL" id="UYV67257.1"/>
    </source>
</evidence>
<dbReference type="InterPro" id="IPR020103">
    <property type="entry name" value="PsdUridine_synth_cat_dom_sf"/>
</dbReference>
<dbReference type="NCBIfam" id="TIGR00071">
    <property type="entry name" value="hisT_truA"/>
    <property type="match status" value="1"/>
</dbReference>
<sequence>MSQDTADNPLPQEDLNLEGCSKEELCSYVRQLRAHVKQLRNIIAKSNSTAQDSGHKHQQAFDFKKYKRRHVALKFLYLGWDYQGFTVQEDTANTIEAEMFKALRRTCLLESRETSNYHRCGRTDTGVSAFSQVISLDLRTNQLEGKGVVTPADYCPNQKSGVPGSEEIPYLTILNKVLPPEIRVIGWAPVEPGFSARFDCTRRTYKYFFPKGNLNITSMREAAQYLLGDHDFRNLCKMDVGNGVTEYTRRIFRVDIQPLGQSHAQSNSMWELTVEGKAFLWHQIRCIVAILMLVGQGREPPQIVAELLDIEKFPRKPQYSMAAELPLVLYDCHYEGVEWQIDQEALQAVISHLQKLWAENAIKSAMIHSMLDSLQPDCQAKVEDEALLIQKGIRPRVYKRLRDVPVCDSLQEKIVHYQKRLKIPKKGKKQS</sequence>
<dbReference type="PANTHER" id="PTHR11142:SF5">
    <property type="entry name" value="TRNA PSEUDOURIDINE(38_39) SYNTHASE"/>
    <property type="match status" value="1"/>
</dbReference>
<proteinExistence type="inferred from homology"/>
<dbReference type="InterPro" id="IPR001406">
    <property type="entry name" value="PsdUridine_synth_TruA"/>
</dbReference>